<reference evidence="2" key="1">
    <citation type="submission" date="2020-07" db="EMBL/GenBank/DDBJ databases">
        <authorList>
            <person name="Lin J."/>
        </authorList>
    </citation>
    <scope>NUCLEOTIDE SEQUENCE</scope>
</reference>
<accession>A0A6V7PYT1</accession>
<evidence type="ECO:0000256" key="1">
    <source>
        <dbReference type="SAM" id="MobiDB-lite"/>
    </source>
</evidence>
<dbReference type="AlphaFoldDB" id="A0A6V7PYT1"/>
<name>A0A6V7PYT1_ANACO</name>
<protein>
    <submittedName>
        <fullName evidence="2">Uncharacterized protein</fullName>
    </submittedName>
</protein>
<proteinExistence type="predicted"/>
<evidence type="ECO:0000313" key="2">
    <source>
        <dbReference type="EMBL" id="CAD1835905.1"/>
    </source>
</evidence>
<sequence length="514" mass="56272">MLNNTCDWRSQAPGFGPVIPECEEEGEESSVSESGGEESEVEAESASESGTKKERTLGYFGEWGGEVRVEERKKGSRPSLVSCLVGRRESQACELVRNRRFKSKPPFSGAKAQGEKKVRHIQGEGATEFPSKAEGVPIAPSKLEARLGPLLRIGTERRGPAKKTVEVAFSLGAEKGEIKVTKECYVTWLEGNGNHELDKEGSCQALVDGGRGGGGGRLGGGGALVTSFEPDNGTEANQPLVMVIQWEIGLELRSQDWELRRFKRKPGKSLTSAYQDNAFFVVVLLPGSTTSVARFAGDSVSNAYWSLQDLAELGRSQVEQNQAVQGMLREMTQQLSRERTPPPGQGVRADFVAEGSTYHNRPRGRTLLREVGVMIPMCHLRRERVPACYEHCRSSGLGRQHVRNPQTEEQVMPQGHGIKKEVGRHEVHGPSGTSVRAVSYEALIREENQRHTSSQGTYYYDPNYEVDLNVAEVAASKPVSGPVGFVDSAISVVDLELKLPQLPHYPVNYPGSVE</sequence>
<dbReference type="EMBL" id="LR862153">
    <property type="protein sequence ID" value="CAD1835905.1"/>
    <property type="molecule type" value="Genomic_DNA"/>
</dbReference>
<feature type="region of interest" description="Disordered" evidence="1">
    <location>
        <begin position="1"/>
        <end position="57"/>
    </location>
</feature>
<gene>
    <name evidence="2" type="ORF">CB5_LOCUS19116</name>
</gene>
<organism evidence="2">
    <name type="scientific">Ananas comosus var. bracteatus</name>
    <name type="common">red pineapple</name>
    <dbReference type="NCBI Taxonomy" id="296719"/>
    <lineage>
        <taxon>Eukaryota</taxon>
        <taxon>Viridiplantae</taxon>
        <taxon>Streptophyta</taxon>
        <taxon>Embryophyta</taxon>
        <taxon>Tracheophyta</taxon>
        <taxon>Spermatophyta</taxon>
        <taxon>Magnoliopsida</taxon>
        <taxon>Liliopsida</taxon>
        <taxon>Poales</taxon>
        <taxon>Bromeliaceae</taxon>
        <taxon>Bromelioideae</taxon>
        <taxon>Ananas</taxon>
    </lineage>
</organism>
<feature type="compositionally biased region" description="Acidic residues" evidence="1">
    <location>
        <begin position="21"/>
        <end position="45"/>
    </location>
</feature>